<reference evidence="1" key="1">
    <citation type="submission" date="2018-05" db="EMBL/GenBank/DDBJ databases">
        <authorList>
            <person name="Lanie J.A."/>
            <person name="Ng W.-L."/>
            <person name="Kazmierczak K.M."/>
            <person name="Andrzejewski T.M."/>
            <person name="Davidsen T.M."/>
            <person name="Wayne K.J."/>
            <person name="Tettelin H."/>
            <person name="Glass J.I."/>
            <person name="Rusch D."/>
            <person name="Podicherti R."/>
            <person name="Tsui H.-C.T."/>
            <person name="Winkler M.E."/>
        </authorList>
    </citation>
    <scope>NUCLEOTIDE SEQUENCE</scope>
</reference>
<sequence>AFRTHIKREAAGASTSIQVLTSNDQTITGTKTFADNAKLIMGTGEDLKIYHSGSNSIIQDAGAGYLRIRGSKIQIMGNGNDEMHIVSTENGSAELYYNGTKTFETTTSGAQIITTSTSDALLIDITEASSTAGPVLSLKRNSASPADADYLGQINFKGENDADQEVNYANITGKILDASDGSEDGILEMAHLKNGTSTTTMRFRSDSLQLLNDTNLRVTGHIEMGVLDSDPSTTADFAHIYAKDDSASAEVYVRDEAGNVTKLSPHNKQGEWEYFSRNVNTG</sequence>
<proteinExistence type="predicted"/>
<accession>A0A382VW35</accession>
<protein>
    <submittedName>
        <fullName evidence="1">Uncharacterized protein</fullName>
    </submittedName>
</protein>
<dbReference type="AlphaFoldDB" id="A0A382VW35"/>
<gene>
    <name evidence="1" type="ORF">METZ01_LOCUS403563</name>
</gene>
<feature type="non-terminal residue" evidence="1">
    <location>
        <position position="282"/>
    </location>
</feature>
<feature type="non-terminal residue" evidence="1">
    <location>
        <position position="1"/>
    </location>
</feature>
<evidence type="ECO:0000313" key="1">
    <source>
        <dbReference type="EMBL" id="SVD50709.1"/>
    </source>
</evidence>
<dbReference type="EMBL" id="UINC01155072">
    <property type="protein sequence ID" value="SVD50709.1"/>
    <property type="molecule type" value="Genomic_DNA"/>
</dbReference>
<name>A0A382VW35_9ZZZZ</name>
<organism evidence="1">
    <name type="scientific">marine metagenome</name>
    <dbReference type="NCBI Taxonomy" id="408172"/>
    <lineage>
        <taxon>unclassified sequences</taxon>
        <taxon>metagenomes</taxon>
        <taxon>ecological metagenomes</taxon>
    </lineage>
</organism>